<comment type="cofactor">
    <cofactor evidence="2 10">
        <name>NAD(+)</name>
        <dbReference type="ChEBI" id="CHEBI:57540"/>
    </cofactor>
</comment>
<feature type="domain" description="NAD-dependent epimerase/dehydratase" evidence="11">
    <location>
        <begin position="6"/>
        <end position="254"/>
    </location>
</feature>
<organism evidence="12 13">
    <name type="scientific">Candidatus Lambdaproteobacteria bacterium RIFOXYD2_FULL_56_26</name>
    <dbReference type="NCBI Taxonomy" id="1817773"/>
    <lineage>
        <taxon>Bacteria</taxon>
        <taxon>Pseudomonadati</taxon>
        <taxon>Pseudomonadota</taxon>
        <taxon>Candidatus Lambdaproteobacteria</taxon>
    </lineage>
</organism>
<evidence type="ECO:0000256" key="2">
    <source>
        <dbReference type="ARBA" id="ARBA00001911"/>
    </source>
</evidence>
<dbReference type="CDD" id="cd05247">
    <property type="entry name" value="UDP_G4E_1_SDR_e"/>
    <property type="match status" value="1"/>
</dbReference>
<evidence type="ECO:0000256" key="1">
    <source>
        <dbReference type="ARBA" id="ARBA00000083"/>
    </source>
</evidence>
<accession>A0A1F6H393</accession>
<keyword evidence="8 10" id="KW-0413">Isomerase</keyword>
<evidence type="ECO:0000256" key="7">
    <source>
        <dbReference type="ARBA" id="ARBA00023027"/>
    </source>
</evidence>
<evidence type="ECO:0000259" key="11">
    <source>
        <dbReference type="Pfam" id="PF01370"/>
    </source>
</evidence>
<reference evidence="12 13" key="1">
    <citation type="journal article" date="2016" name="Nat. Commun.">
        <title>Thousands of microbial genomes shed light on interconnected biogeochemical processes in an aquifer system.</title>
        <authorList>
            <person name="Anantharaman K."/>
            <person name="Brown C.T."/>
            <person name="Hug L.A."/>
            <person name="Sharon I."/>
            <person name="Castelle C.J."/>
            <person name="Probst A.J."/>
            <person name="Thomas B.C."/>
            <person name="Singh A."/>
            <person name="Wilkins M.J."/>
            <person name="Karaoz U."/>
            <person name="Brodie E.L."/>
            <person name="Williams K.H."/>
            <person name="Hubbard S.S."/>
            <person name="Banfield J.F."/>
        </authorList>
    </citation>
    <scope>NUCLEOTIDE SEQUENCE [LARGE SCALE GENOMIC DNA]</scope>
</reference>
<dbReference type="Proteomes" id="UP000177583">
    <property type="component" value="Unassembled WGS sequence"/>
</dbReference>
<evidence type="ECO:0000313" key="13">
    <source>
        <dbReference type="Proteomes" id="UP000177583"/>
    </source>
</evidence>
<comment type="subunit">
    <text evidence="10">Homodimer.</text>
</comment>
<keyword evidence="7 10" id="KW-0520">NAD</keyword>
<comment type="similarity">
    <text evidence="4 10">Belongs to the NAD(P)-dependent epimerase/dehydratase family.</text>
</comment>
<dbReference type="InterPro" id="IPR001509">
    <property type="entry name" value="Epimerase_deHydtase"/>
</dbReference>
<dbReference type="GO" id="GO:0033499">
    <property type="term" value="P:galactose catabolic process via UDP-galactose, Leloir pathway"/>
    <property type="evidence" value="ECO:0007669"/>
    <property type="project" value="TreeGrafter"/>
</dbReference>
<evidence type="ECO:0000313" key="12">
    <source>
        <dbReference type="EMBL" id="OGH04849.1"/>
    </source>
</evidence>
<dbReference type="GO" id="GO:0003978">
    <property type="term" value="F:UDP-glucose 4-epimerase activity"/>
    <property type="evidence" value="ECO:0007669"/>
    <property type="project" value="UniProtKB-UniRule"/>
</dbReference>
<dbReference type="EC" id="5.1.3.2" evidence="5 10"/>
<dbReference type="InterPro" id="IPR036291">
    <property type="entry name" value="NAD(P)-bd_dom_sf"/>
</dbReference>
<sequence length="326" mass="35899">MKGHKILIVGGAGYIGSHVALAFQEAGATVVVLDNLSTGRRENLQPGMELIEGDLQLPGLLADLFRGHFDGVIHLAAQKAAGESMVKPELYSRQNLIGSLNLLEAYAKQPQSRLIFSSTAAVYGNPVRLPMDETHPTAPVNFYGFTKLAIEGYLDWYGRLRGMQFAALRYFNAAGYDALGRIQGLEKNPQNLIPVVMEVAKGWRKNLQVFGNDYPTSDGSGVRDYIHVSDLGRAHVAAYRRLIETPGNLTVNLGTGKGYSVFEVIEETRRVSGRPIPHEVVPRREGDPPEVYASAQLAKETLGWQARESDLSNMIESTWNCYKNLP</sequence>
<keyword evidence="9 10" id="KW-0119">Carbohydrate metabolism</keyword>
<evidence type="ECO:0000256" key="6">
    <source>
        <dbReference type="ARBA" id="ARBA00018569"/>
    </source>
</evidence>
<comment type="catalytic activity">
    <reaction evidence="1 10">
        <text>UDP-alpha-D-glucose = UDP-alpha-D-galactose</text>
        <dbReference type="Rhea" id="RHEA:22168"/>
        <dbReference type="ChEBI" id="CHEBI:58885"/>
        <dbReference type="ChEBI" id="CHEBI:66914"/>
        <dbReference type="EC" id="5.1.3.2"/>
    </reaction>
</comment>
<dbReference type="NCBIfam" id="TIGR01179">
    <property type="entry name" value="galE"/>
    <property type="match status" value="1"/>
</dbReference>
<gene>
    <name evidence="12" type="ORF">A2557_07650</name>
</gene>
<comment type="caution">
    <text evidence="12">The sequence shown here is derived from an EMBL/GenBank/DDBJ whole genome shotgun (WGS) entry which is preliminary data.</text>
</comment>
<dbReference type="AlphaFoldDB" id="A0A1F6H393"/>
<dbReference type="PANTHER" id="PTHR43725:SF53">
    <property type="entry name" value="UDP-ARABINOSE 4-EPIMERASE 1"/>
    <property type="match status" value="1"/>
</dbReference>
<name>A0A1F6H393_9PROT</name>
<dbReference type="SUPFAM" id="SSF51735">
    <property type="entry name" value="NAD(P)-binding Rossmann-fold domains"/>
    <property type="match status" value="1"/>
</dbReference>
<dbReference type="InterPro" id="IPR005886">
    <property type="entry name" value="UDP_G4E"/>
</dbReference>
<dbReference type="PANTHER" id="PTHR43725">
    <property type="entry name" value="UDP-GLUCOSE 4-EPIMERASE"/>
    <property type="match status" value="1"/>
</dbReference>
<evidence type="ECO:0000256" key="4">
    <source>
        <dbReference type="ARBA" id="ARBA00007637"/>
    </source>
</evidence>
<evidence type="ECO:0000256" key="10">
    <source>
        <dbReference type="RuleBase" id="RU366046"/>
    </source>
</evidence>
<comment type="pathway">
    <text evidence="3 10">Carbohydrate metabolism; galactose metabolism.</text>
</comment>
<dbReference type="Gene3D" id="3.90.25.10">
    <property type="entry name" value="UDP-galactose 4-epimerase, domain 1"/>
    <property type="match status" value="1"/>
</dbReference>
<evidence type="ECO:0000256" key="5">
    <source>
        <dbReference type="ARBA" id="ARBA00013189"/>
    </source>
</evidence>
<evidence type="ECO:0000256" key="8">
    <source>
        <dbReference type="ARBA" id="ARBA00023235"/>
    </source>
</evidence>
<dbReference type="UniPathway" id="UPA00214"/>
<evidence type="ECO:0000256" key="9">
    <source>
        <dbReference type="ARBA" id="ARBA00023277"/>
    </source>
</evidence>
<dbReference type="Pfam" id="PF01370">
    <property type="entry name" value="Epimerase"/>
    <property type="match status" value="1"/>
</dbReference>
<protein>
    <recommendedName>
        <fullName evidence="6 10">UDP-glucose 4-epimerase</fullName>
        <ecNumber evidence="5 10">5.1.3.2</ecNumber>
    </recommendedName>
</protein>
<dbReference type="Gene3D" id="3.40.50.720">
    <property type="entry name" value="NAD(P)-binding Rossmann-like Domain"/>
    <property type="match status" value="1"/>
</dbReference>
<proteinExistence type="inferred from homology"/>
<dbReference type="EMBL" id="MFNF01000001">
    <property type="protein sequence ID" value="OGH04849.1"/>
    <property type="molecule type" value="Genomic_DNA"/>
</dbReference>
<evidence type="ECO:0000256" key="3">
    <source>
        <dbReference type="ARBA" id="ARBA00004947"/>
    </source>
</evidence>